<evidence type="ECO:0000313" key="2">
    <source>
        <dbReference type="Proteomes" id="UP000585258"/>
    </source>
</evidence>
<protein>
    <submittedName>
        <fullName evidence="1">Uncharacterized protein</fullName>
    </submittedName>
</protein>
<organism evidence="1 2">
    <name type="scientific">Clostridium gasigenes</name>
    <dbReference type="NCBI Taxonomy" id="94869"/>
    <lineage>
        <taxon>Bacteria</taxon>
        <taxon>Bacillati</taxon>
        <taxon>Bacillota</taxon>
        <taxon>Clostridia</taxon>
        <taxon>Eubacteriales</taxon>
        <taxon>Clostridiaceae</taxon>
        <taxon>Clostridium</taxon>
    </lineage>
</organism>
<sequence>MVRNIKNVVVNKILCCRVLTKGMTLGSEEHMEQCIYFTGEVAEEAAKIIVRELNLEIK</sequence>
<comment type="caution">
    <text evidence="1">The sequence shown here is derived from an EMBL/GenBank/DDBJ whole genome shotgun (WGS) entry which is preliminary data.</text>
</comment>
<dbReference type="AlphaFoldDB" id="A0A7X0SFY9"/>
<dbReference type="Proteomes" id="UP000585258">
    <property type="component" value="Unassembled WGS sequence"/>
</dbReference>
<gene>
    <name evidence="1" type="ORF">H7E68_13030</name>
</gene>
<reference evidence="1 2" key="1">
    <citation type="submission" date="2020-08" db="EMBL/GenBank/DDBJ databases">
        <title>Clostridia isolated from Swiss meat.</title>
        <authorList>
            <person name="Wambui J."/>
            <person name="Stevens M.J.A."/>
            <person name="Stephan R."/>
        </authorList>
    </citation>
    <scope>NUCLEOTIDE SEQUENCE [LARGE SCALE GENOMIC DNA]</scope>
    <source>
        <strain evidence="1 2">CM001</strain>
    </source>
</reference>
<evidence type="ECO:0000313" key="1">
    <source>
        <dbReference type="EMBL" id="MBB6715628.1"/>
    </source>
</evidence>
<proteinExistence type="predicted"/>
<accession>A0A7X0SFY9</accession>
<name>A0A7X0SFY9_9CLOT</name>
<dbReference type="EMBL" id="JACKWY010000007">
    <property type="protein sequence ID" value="MBB6715628.1"/>
    <property type="molecule type" value="Genomic_DNA"/>
</dbReference>